<name>A0A818TK93_9BILA</name>
<organism evidence="4 6">
    <name type="scientific">Rotaria socialis</name>
    <dbReference type="NCBI Taxonomy" id="392032"/>
    <lineage>
        <taxon>Eukaryota</taxon>
        <taxon>Metazoa</taxon>
        <taxon>Spiralia</taxon>
        <taxon>Gnathifera</taxon>
        <taxon>Rotifera</taxon>
        <taxon>Eurotatoria</taxon>
        <taxon>Bdelloidea</taxon>
        <taxon>Philodinida</taxon>
        <taxon>Philodinidae</taxon>
        <taxon>Rotaria</taxon>
    </lineage>
</organism>
<evidence type="ECO:0000256" key="2">
    <source>
        <dbReference type="SAM" id="MobiDB-lite"/>
    </source>
</evidence>
<reference evidence="4" key="1">
    <citation type="submission" date="2021-02" db="EMBL/GenBank/DDBJ databases">
        <authorList>
            <person name="Nowell W R."/>
        </authorList>
    </citation>
    <scope>NUCLEOTIDE SEQUENCE</scope>
</reference>
<dbReference type="AlphaFoldDB" id="A0A818TK93"/>
<feature type="region of interest" description="Disordered" evidence="2">
    <location>
        <begin position="1"/>
        <end position="61"/>
    </location>
</feature>
<dbReference type="Proteomes" id="UP000663862">
    <property type="component" value="Unassembled WGS sequence"/>
</dbReference>
<dbReference type="EMBL" id="CAJNYU010003612">
    <property type="protein sequence ID" value="CAF3685820.1"/>
    <property type="molecule type" value="Genomic_DNA"/>
</dbReference>
<accession>A0A818TK93</accession>
<dbReference type="InterPro" id="IPR003615">
    <property type="entry name" value="HNH_nuc"/>
</dbReference>
<proteinExistence type="predicted"/>
<gene>
    <name evidence="4" type="ORF">FME351_LOCUS26695</name>
    <name evidence="5" type="ORF">TSG867_LOCUS31630</name>
</gene>
<keyword evidence="1" id="KW-0175">Coiled coil</keyword>
<dbReference type="Pfam" id="PF13391">
    <property type="entry name" value="HNH_2"/>
    <property type="match status" value="1"/>
</dbReference>
<sequence>MESDVGLVHLGTRKKQAHEDTRTSTPKKSLNTSKSTEMSLTSTTSSEKNSHEEKKTSSISYDQIKHDMEKCDAAIKDYEKEMKICTNNNLFNYYIASASKLREQSMMFLEIYKKQETDSKFTEEIQKLSLKVEYLLQQNKDRLKSELDCWDTSSTRTKEEQDDFKNKLITYYNCGSPKMRTIKCMILNKYFDRNFVRASHIWKAATKGVGLTEFKLSESDVNNERNGLLLYESIEKTFDSKKLCFLYDPFAGNLRVKILCNDLRQTFIVDDAINRTNFNELRTFNDIDNAVLQLPPNLFPYRRLLNWHGRCSFKTAKANKWIDKDERLEDFFHLSDLISLPGED</sequence>
<comment type="caution">
    <text evidence="4">The sequence shown here is derived from an EMBL/GenBank/DDBJ whole genome shotgun (WGS) entry which is preliminary data.</text>
</comment>
<evidence type="ECO:0000313" key="4">
    <source>
        <dbReference type="EMBL" id="CAF3685820.1"/>
    </source>
</evidence>
<dbReference type="EMBL" id="CAJOBQ010006072">
    <property type="protein sequence ID" value="CAF4666517.1"/>
    <property type="molecule type" value="Genomic_DNA"/>
</dbReference>
<dbReference type="Proteomes" id="UP000663869">
    <property type="component" value="Unassembled WGS sequence"/>
</dbReference>
<feature type="domain" description="HNH nuclease" evidence="3">
    <location>
        <begin position="184"/>
        <end position="245"/>
    </location>
</feature>
<protein>
    <recommendedName>
        <fullName evidence="3">HNH nuclease domain-containing protein</fullName>
    </recommendedName>
</protein>
<evidence type="ECO:0000313" key="6">
    <source>
        <dbReference type="Proteomes" id="UP000663869"/>
    </source>
</evidence>
<evidence type="ECO:0000259" key="3">
    <source>
        <dbReference type="Pfam" id="PF13391"/>
    </source>
</evidence>
<evidence type="ECO:0000256" key="1">
    <source>
        <dbReference type="SAM" id="Coils"/>
    </source>
</evidence>
<feature type="coiled-coil region" evidence="1">
    <location>
        <begin position="61"/>
        <end position="88"/>
    </location>
</feature>
<feature type="compositionally biased region" description="Low complexity" evidence="2">
    <location>
        <begin position="32"/>
        <end position="46"/>
    </location>
</feature>
<evidence type="ECO:0000313" key="5">
    <source>
        <dbReference type="EMBL" id="CAF4666517.1"/>
    </source>
</evidence>